<evidence type="ECO:0000256" key="2">
    <source>
        <dbReference type="ARBA" id="ARBA00022729"/>
    </source>
</evidence>
<gene>
    <name evidence="4" type="ORF">TRN7648_03842</name>
</gene>
<dbReference type="PANTHER" id="PTHR33376">
    <property type="match status" value="1"/>
</dbReference>
<keyword evidence="5" id="KW-1185">Reference proteome</keyword>
<dbReference type="GO" id="GO:0055085">
    <property type="term" value="P:transmembrane transport"/>
    <property type="evidence" value="ECO:0007669"/>
    <property type="project" value="InterPro"/>
</dbReference>
<sequence>MLANHQNFYDRVSDDVIQIGWGMTIFNPGRFPRTLVSTLPFMVETAEQGSAALCAMYQDGAFGDDLADIQPLLFVEFPQSSLHTKGGALSAMDDVKGRKIITTGPAAAAMVEDHGGAPLSFNIAEQYEAIQRGAADGTILNFTGVAGFRLHEVTDTHLVAPLGGAMGLVFMSKDRWNALSEDARSAIMAESGCDGSRAFGQFIDGWEADAMAMI</sequence>
<evidence type="ECO:0000313" key="4">
    <source>
        <dbReference type="EMBL" id="CUH82170.1"/>
    </source>
</evidence>
<organism evidence="4 5">
    <name type="scientific">Tropicibacter naphthalenivorans</name>
    <dbReference type="NCBI Taxonomy" id="441103"/>
    <lineage>
        <taxon>Bacteria</taxon>
        <taxon>Pseudomonadati</taxon>
        <taxon>Pseudomonadota</taxon>
        <taxon>Alphaproteobacteria</taxon>
        <taxon>Rhodobacterales</taxon>
        <taxon>Roseobacteraceae</taxon>
        <taxon>Tropicibacter</taxon>
    </lineage>
</organism>
<name>A0A0P1H054_9RHOB</name>
<dbReference type="Gene3D" id="3.40.190.170">
    <property type="entry name" value="Bacterial extracellular solute-binding protein, family 7"/>
    <property type="match status" value="1"/>
</dbReference>
<dbReference type="OrthoDB" id="6139617at2"/>
<evidence type="ECO:0000256" key="3">
    <source>
        <dbReference type="ARBA" id="ARBA00022764"/>
    </source>
</evidence>
<dbReference type="Pfam" id="PF03480">
    <property type="entry name" value="DctP"/>
    <property type="match status" value="1"/>
</dbReference>
<dbReference type="RefSeq" id="WP_058249205.1">
    <property type="nucleotide sequence ID" value="NZ_CYSE01000011.1"/>
</dbReference>
<proteinExistence type="predicted"/>
<dbReference type="GO" id="GO:0042597">
    <property type="term" value="C:periplasmic space"/>
    <property type="evidence" value="ECO:0007669"/>
    <property type="project" value="UniProtKB-SubCell"/>
</dbReference>
<dbReference type="PANTHER" id="PTHR33376:SF15">
    <property type="entry name" value="BLL6794 PROTEIN"/>
    <property type="match status" value="1"/>
</dbReference>
<keyword evidence="4" id="KW-0675">Receptor</keyword>
<evidence type="ECO:0000313" key="5">
    <source>
        <dbReference type="Proteomes" id="UP000054935"/>
    </source>
</evidence>
<dbReference type="AlphaFoldDB" id="A0A0P1H054"/>
<reference evidence="4 5" key="1">
    <citation type="submission" date="2015-09" db="EMBL/GenBank/DDBJ databases">
        <authorList>
            <consortium name="Swine Surveillance"/>
        </authorList>
    </citation>
    <scope>NUCLEOTIDE SEQUENCE [LARGE SCALE GENOMIC DNA]</scope>
    <source>
        <strain evidence="4 5">CECT 7648</strain>
    </source>
</reference>
<dbReference type="EMBL" id="CYSE01000011">
    <property type="protein sequence ID" value="CUH82170.1"/>
    <property type="molecule type" value="Genomic_DNA"/>
</dbReference>
<dbReference type="InterPro" id="IPR018389">
    <property type="entry name" value="DctP_fam"/>
</dbReference>
<dbReference type="InterPro" id="IPR038404">
    <property type="entry name" value="TRAP_DctP_sf"/>
</dbReference>
<dbReference type="NCBIfam" id="NF037995">
    <property type="entry name" value="TRAP_S1"/>
    <property type="match status" value="1"/>
</dbReference>
<keyword evidence="2" id="KW-0732">Signal</keyword>
<comment type="subcellular location">
    <subcellularLocation>
        <location evidence="1">Periplasm</location>
    </subcellularLocation>
</comment>
<dbReference type="STRING" id="441103.TRN7648_03842"/>
<keyword evidence="3" id="KW-0574">Periplasm</keyword>
<protein>
    <submittedName>
        <fullName evidence="4">TRAP transporter solute receptor, DctP family</fullName>
    </submittedName>
</protein>
<dbReference type="Proteomes" id="UP000054935">
    <property type="component" value="Unassembled WGS sequence"/>
</dbReference>
<accession>A0A0P1H054</accession>
<evidence type="ECO:0000256" key="1">
    <source>
        <dbReference type="ARBA" id="ARBA00004418"/>
    </source>
</evidence>